<dbReference type="InterPro" id="IPR006371">
    <property type="entry name" value="Polyprenyltransferase_UbiA-li"/>
</dbReference>
<evidence type="ECO:0000256" key="4">
    <source>
        <dbReference type="ARBA" id="ARBA00022519"/>
    </source>
</evidence>
<organism evidence="11 12">
    <name type="scientific">Candidatus Nitrosymbiomonas proteolyticus</name>
    <dbReference type="NCBI Taxonomy" id="2608984"/>
    <lineage>
        <taxon>Bacteria</taxon>
        <taxon>Bacillati</taxon>
        <taxon>Armatimonadota</taxon>
        <taxon>Armatimonadota incertae sedis</taxon>
        <taxon>Candidatus Nitrosymbiomonas</taxon>
    </lineage>
</organism>
<dbReference type="GO" id="GO:0006744">
    <property type="term" value="P:ubiquinone biosynthetic process"/>
    <property type="evidence" value="ECO:0007669"/>
    <property type="project" value="TreeGrafter"/>
</dbReference>
<evidence type="ECO:0000256" key="1">
    <source>
        <dbReference type="ARBA" id="ARBA00001946"/>
    </source>
</evidence>
<comment type="similarity">
    <text evidence="3">Belongs to the UbiA prenyltransferase family.</text>
</comment>
<evidence type="ECO:0000256" key="6">
    <source>
        <dbReference type="ARBA" id="ARBA00022692"/>
    </source>
</evidence>
<evidence type="ECO:0000256" key="2">
    <source>
        <dbReference type="ARBA" id="ARBA00004141"/>
    </source>
</evidence>
<feature type="transmembrane region" description="Helical" evidence="10">
    <location>
        <begin position="120"/>
        <end position="137"/>
    </location>
</feature>
<dbReference type="FunFam" id="1.20.120.1780:FF:000001">
    <property type="entry name" value="4-hydroxybenzoate octaprenyltransferase"/>
    <property type="match status" value="1"/>
</dbReference>
<sequence length="295" mass="31628">MAQAASGLRAFRVYLEMIKVEHSVFALPFAMIGMMWGSFAHSGSYWPGGWTLGWIVAAMVSARSSAMAFNRIADRHIDALNPRTRMRALPAGLLQLRQANLFLFASVALFLLSAGMLNSLALALSPVALAVILGYSLTKRVTPLSHFVLGLSLGIAPAAAWVGVTGSLDWAPVVLCGTVMFWTAGFDIIYSLQDESFDREQGLRSLAESLGGRRALGVSRLCHLLTLGLLTLAGLLNESGPLFYVGVGAAALLLAYEQSLVRHDDLSRVDMAFFTLNGYVSIGVFLFALADALVA</sequence>
<feature type="transmembrane region" description="Helical" evidence="10">
    <location>
        <begin position="20"/>
        <end position="39"/>
    </location>
</feature>
<protein>
    <recommendedName>
        <fullName evidence="9">4-hydroxybenzoate polyprenyltransferase</fullName>
        <ecNumber evidence="9">2.5.1.39</ecNumber>
    </recommendedName>
</protein>
<dbReference type="NCBIfam" id="TIGR01475">
    <property type="entry name" value="ubiA_other"/>
    <property type="match status" value="1"/>
</dbReference>
<keyword evidence="6 10" id="KW-0812">Transmembrane</keyword>
<feature type="transmembrane region" description="Helical" evidence="10">
    <location>
        <begin position="273"/>
        <end position="294"/>
    </location>
</feature>
<dbReference type="KEGG" id="npy:NPRO_22900"/>
<dbReference type="EMBL" id="AP021858">
    <property type="protein sequence ID" value="BBO24695.1"/>
    <property type="molecule type" value="Genomic_DNA"/>
</dbReference>
<feature type="transmembrane region" description="Helical" evidence="10">
    <location>
        <begin position="242"/>
        <end position="261"/>
    </location>
</feature>
<evidence type="ECO:0000313" key="12">
    <source>
        <dbReference type="Proteomes" id="UP000662873"/>
    </source>
</evidence>
<evidence type="ECO:0000256" key="5">
    <source>
        <dbReference type="ARBA" id="ARBA00022679"/>
    </source>
</evidence>
<evidence type="ECO:0000256" key="3">
    <source>
        <dbReference type="ARBA" id="ARBA00005985"/>
    </source>
</evidence>
<dbReference type="AlphaFoldDB" id="A0A809RJK0"/>
<dbReference type="CDD" id="cd13959">
    <property type="entry name" value="PT_UbiA_COQ2"/>
    <property type="match status" value="1"/>
</dbReference>
<dbReference type="GO" id="GO:0008412">
    <property type="term" value="F:4-hydroxybenzoate polyprenyltransferase activity"/>
    <property type="evidence" value="ECO:0007669"/>
    <property type="project" value="UniProtKB-EC"/>
</dbReference>
<feature type="transmembrane region" description="Helical" evidence="10">
    <location>
        <begin position="170"/>
        <end position="193"/>
    </location>
</feature>
<keyword evidence="7 10" id="KW-1133">Transmembrane helix</keyword>
<comment type="cofactor">
    <cofactor evidence="1">
        <name>Mg(2+)</name>
        <dbReference type="ChEBI" id="CHEBI:18420"/>
    </cofactor>
</comment>
<gene>
    <name evidence="11" type="ORF">NPRO_22900</name>
</gene>
<proteinExistence type="inferred from homology"/>
<evidence type="ECO:0000256" key="8">
    <source>
        <dbReference type="ARBA" id="ARBA00023136"/>
    </source>
</evidence>
<dbReference type="InterPro" id="IPR044878">
    <property type="entry name" value="UbiA_sf"/>
</dbReference>
<dbReference type="Gene3D" id="1.10.357.140">
    <property type="entry name" value="UbiA prenyltransferase"/>
    <property type="match status" value="1"/>
</dbReference>
<dbReference type="FunFam" id="1.10.357.140:FF:000008">
    <property type="entry name" value="4-hydroxybenzoate octaprenyltransferase"/>
    <property type="match status" value="1"/>
</dbReference>
<evidence type="ECO:0000256" key="9">
    <source>
        <dbReference type="ARBA" id="ARBA00034524"/>
    </source>
</evidence>
<evidence type="ECO:0000256" key="10">
    <source>
        <dbReference type="SAM" id="Phobius"/>
    </source>
</evidence>
<dbReference type="PANTHER" id="PTHR11048:SF28">
    <property type="entry name" value="4-HYDROXYBENZOATE POLYPRENYLTRANSFERASE, MITOCHONDRIAL"/>
    <property type="match status" value="1"/>
</dbReference>
<feature type="transmembrane region" description="Helical" evidence="10">
    <location>
        <begin position="144"/>
        <end position="164"/>
    </location>
</feature>
<keyword evidence="4" id="KW-0997">Cell inner membrane</keyword>
<dbReference type="PANTHER" id="PTHR11048">
    <property type="entry name" value="PRENYLTRANSFERASES"/>
    <property type="match status" value="1"/>
</dbReference>
<keyword evidence="8 10" id="KW-0472">Membrane</keyword>
<dbReference type="Proteomes" id="UP000662873">
    <property type="component" value="Chromosome"/>
</dbReference>
<dbReference type="Gene3D" id="1.20.120.1780">
    <property type="entry name" value="UbiA prenyltransferase"/>
    <property type="match status" value="1"/>
</dbReference>
<dbReference type="Pfam" id="PF01040">
    <property type="entry name" value="UbiA"/>
    <property type="match status" value="1"/>
</dbReference>
<dbReference type="EC" id="2.5.1.39" evidence="9"/>
<name>A0A809RJK0_9BACT</name>
<keyword evidence="5 11" id="KW-0808">Transferase</keyword>
<feature type="transmembrane region" description="Helical" evidence="10">
    <location>
        <begin position="94"/>
        <end position="114"/>
    </location>
</feature>
<dbReference type="InterPro" id="IPR000537">
    <property type="entry name" value="UbiA_prenyltransferase"/>
</dbReference>
<keyword evidence="4" id="KW-1003">Cell membrane</keyword>
<dbReference type="GO" id="GO:0005886">
    <property type="term" value="C:plasma membrane"/>
    <property type="evidence" value="ECO:0007669"/>
    <property type="project" value="TreeGrafter"/>
</dbReference>
<evidence type="ECO:0000313" key="11">
    <source>
        <dbReference type="EMBL" id="BBO24695.1"/>
    </source>
</evidence>
<feature type="transmembrane region" description="Helical" evidence="10">
    <location>
        <begin position="51"/>
        <end position="73"/>
    </location>
</feature>
<accession>A0A809RJK0</accession>
<evidence type="ECO:0000256" key="7">
    <source>
        <dbReference type="ARBA" id="ARBA00022989"/>
    </source>
</evidence>
<reference evidence="11" key="1">
    <citation type="journal article" name="DNA Res.">
        <title>The physiological potential of anammox bacteria as revealed by their core genome structure.</title>
        <authorList>
            <person name="Okubo T."/>
            <person name="Toyoda A."/>
            <person name="Fukuhara K."/>
            <person name="Uchiyama I."/>
            <person name="Harigaya Y."/>
            <person name="Kuroiwa M."/>
            <person name="Suzuki T."/>
            <person name="Murakami Y."/>
            <person name="Suwa Y."/>
            <person name="Takami H."/>
        </authorList>
    </citation>
    <scope>NUCLEOTIDE SEQUENCE</scope>
    <source>
        <strain evidence="11">317325-2</strain>
    </source>
</reference>
<dbReference type="InterPro" id="IPR039653">
    <property type="entry name" value="Prenyltransferase"/>
</dbReference>
<comment type="subcellular location">
    <subcellularLocation>
        <location evidence="2">Membrane</location>
        <topology evidence="2">Multi-pass membrane protein</topology>
    </subcellularLocation>
</comment>